<dbReference type="AlphaFoldDB" id="A0A6M8UW51"/>
<gene>
    <name evidence="4" type="ORF">PMPD1_4385</name>
</gene>
<organism evidence="4 5">
    <name type="scientific">Paramixta manurensis</name>
    <dbReference type="NCBI Taxonomy" id="2740817"/>
    <lineage>
        <taxon>Bacteria</taxon>
        <taxon>Pseudomonadati</taxon>
        <taxon>Pseudomonadota</taxon>
        <taxon>Gammaproteobacteria</taxon>
        <taxon>Enterobacterales</taxon>
        <taxon>Erwiniaceae</taxon>
        <taxon>Paramixta</taxon>
    </lineage>
</organism>
<geneLocation type="plasmid" evidence="5">
    <name>ppd-1</name>
</geneLocation>
<name>A0A6M8UW51_9GAMM</name>
<dbReference type="KEGG" id="pmak:PMPD1_4385"/>
<dbReference type="Gene3D" id="3.40.30.10">
    <property type="entry name" value="Glutaredoxin"/>
    <property type="match status" value="1"/>
</dbReference>
<evidence type="ECO:0000256" key="1">
    <source>
        <dbReference type="SAM" id="SignalP"/>
    </source>
</evidence>
<keyword evidence="5" id="KW-1185">Reference proteome</keyword>
<accession>A0A6M8UW51</accession>
<evidence type="ECO:0000259" key="3">
    <source>
        <dbReference type="Pfam" id="PF18312"/>
    </source>
</evidence>
<dbReference type="SUPFAM" id="SSF52833">
    <property type="entry name" value="Thioredoxin-like"/>
    <property type="match status" value="1"/>
</dbReference>
<feature type="chain" id="PRO_5027044101" evidence="1">
    <location>
        <begin position="26"/>
        <end position="268"/>
    </location>
</feature>
<dbReference type="Pfam" id="PF18312">
    <property type="entry name" value="ScsC_N"/>
    <property type="match status" value="1"/>
</dbReference>
<dbReference type="EMBL" id="CP054213">
    <property type="protein sequence ID" value="QKJ89283.1"/>
    <property type="molecule type" value="Genomic_DNA"/>
</dbReference>
<dbReference type="InterPro" id="IPR036249">
    <property type="entry name" value="Thioredoxin-like_sf"/>
</dbReference>
<protein>
    <submittedName>
        <fullName evidence="4">Thioredoxin domain-containing protein</fullName>
    </submittedName>
</protein>
<dbReference type="InterPro" id="IPR041205">
    <property type="entry name" value="ScsC_N"/>
</dbReference>
<feature type="domain" description="DSBA-like thioredoxin" evidence="2">
    <location>
        <begin position="102"/>
        <end position="262"/>
    </location>
</feature>
<feature type="signal peptide" evidence="1">
    <location>
        <begin position="1"/>
        <end position="25"/>
    </location>
</feature>
<dbReference type="InterPro" id="IPR001853">
    <property type="entry name" value="DSBA-like_thioredoxin_dom"/>
</dbReference>
<sequence length="268" mass="28698">MKKIRNVGAFVLAFSTGFAAMNAFAAGDEDFTPAQQARIGKIAADYLVAHPEVLIEVSQKLQAQQAERKAGALTNAALHGHRLLMQLDGVPVKGPANAKVIVTEFFDYECSACSMMAPNMEQVMARNPDVRFAFRDWTIFASRFPESTQASRRGLDIWRQKGADAYMAYHNGIYHVYPVAQNEGKLTGADIEKVAKSAGAAAEDAGKRDQSDQLIAGNDALAQMLGLEGTPGIIVMPAEGPTAKNTTVIPGVVSADVMQQAIDRAAGK</sequence>
<reference evidence="4 5" key="1">
    <citation type="submission" date="2020-06" db="EMBL/GenBank/DDBJ databases">
        <title>Genome sequence of Paramixta manurensis strain PD-1.</title>
        <authorList>
            <person name="Lee C.W."/>
            <person name="Kim J."/>
        </authorList>
    </citation>
    <scope>NUCLEOTIDE SEQUENCE [LARGE SCALE GENOMIC DNA]</scope>
    <source>
        <strain evidence="4 5">PD-1</strain>
        <plasmid evidence="5">ppd-1</plasmid>
    </source>
</reference>
<feature type="domain" description="Copper resistance protein ScsC N-terminal" evidence="3">
    <location>
        <begin position="35"/>
        <end position="67"/>
    </location>
</feature>
<evidence type="ECO:0000313" key="5">
    <source>
        <dbReference type="Proteomes" id="UP000505325"/>
    </source>
</evidence>
<dbReference type="Proteomes" id="UP000505325">
    <property type="component" value="Plasmid pPD-1"/>
</dbReference>
<dbReference type="GO" id="GO:0016491">
    <property type="term" value="F:oxidoreductase activity"/>
    <property type="evidence" value="ECO:0007669"/>
    <property type="project" value="InterPro"/>
</dbReference>
<keyword evidence="4" id="KW-0614">Plasmid</keyword>
<keyword evidence="1" id="KW-0732">Signal</keyword>
<proteinExistence type="predicted"/>
<evidence type="ECO:0000313" key="4">
    <source>
        <dbReference type="EMBL" id="QKJ89283.1"/>
    </source>
</evidence>
<evidence type="ECO:0000259" key="2">
    <source>
        <dbReference type="Pfam" id="PF01323"/>
    </source>
</evidence>
<dbReference type="Pfam" id="PF01323">
    <property type="entry name" value="DSBA"/>
    <property type="match status" value="1"/>
</dbReference>
<dbReference type="RefSeq" id="WP_173636341.1">
    <property type="nucleotide sequence ID" value="NZ_CP054213.1"/>
</dbReference>